<evidence type="ECO:0000313" key="1">
    <source>
        <dbReference type="EMBL" id="PSN82020.1"/>
    </source>
</evidence>
<evidence type="ECO:0000313" key="2">
    <source>
        <dbReference type="Proteomes" id="UP000240322"/>
    </source>
</evidence>
<organism evidence="1 2">
    <name type="scientific">Candidatus Marsarchaeota G2 archaeon OSP_D</name>
    <dbReference type="NCBI Taxonomy" id="1978157"/>
    <lineage>
        <taxon>Archaea</taxon>
        <taxon>Candidatus Marsarchaeota</taxon>
        <taxon>Candidatus Marsarchaeota group 2</taxon>
    </lineage>
</organism>
<proteinExistence type="predicted"/>
<comment type="caution">
    <text evidence="1">The sequence shown here is derived from an EMBL/GenBank/DDBJ whole genome shotgun (WGS) entry which is preliminary data.</text>
</comment>
<feature type="non-terminal residue" evidence="1">
    <location>
        <position position="127"/>
    </location>
</feature>
<dbReference type="EMBL" id="NEXE01000394">
    <property type="protein sequence ID" value="PSN82020.1"/>
    <property type="molecule type" value="Genomic_DNA"/>
</dbReference>
<accession>A0A2R6A6L5</accession>
<protein>
    <submittedName>
        <fullName evidence="1">Uncharacterized protein</fullName>
    </submittedName>
</protein>
<sequence>MLNVAAYSATLSMGCLSRPAHIHCVNTRTSDSADELDIVNLAQQLARSLNDRLDQRKYVKLESFISYDKESFKRVFDVRIKFPSSRDMEGIAFRVLIGVTASLSVARDVKKELTTQAKAVYNAAENV</sequence>
<dbReference type="AlphaFoldDB" id="A0A2R6A6L5"/>
<gene>
    <name evidence="1" type="ORF">B9Q03_14695</name>
</gene>
<dbReference type="Proteomes" id="UP000240322">
    <property type="component" value="Unassembled WGS sequence"/>
</dbReference>
<reference evidence="1 2" key="1">
    <citation type="submission" date="2017-04" db="EMBL/GenBank/DDBJ databases">
        <title>Novel microbial lineages endemic to geothermal iron-oxide mats fill important gaps in the evolutionary history of Archaea.</title>
        <authorList>
            <person name="Jay Z.J."/>
            <person name="Beam J.P."/>
            <person name="Dlakic M."/>
            <person name="Rusch D.B."/>
            <person name="Kozubal M.A."/>
            <person name="Inskeep W.P."/>
        </authorList>
    </citation>
    <scope>NUCLEOTIDE SEQUENCE [LARGE SCALE GENOMIC DNA]</scope>
    <source>
        <strain evidence="1">OSP_D</strain>
    </source>
</reference>
<name>A0A2R6A6L5_9ARCH</name>